<protein>
    <submittedName>
        <fullName evidence="1">Uncharacterized protein</fullName>
    </submittedName>
</protein>
<keyword evidence="2" id="KW-1185">Reference proteome</keyword>
<dbReference type="EMBL" id="JAROKS010000010">
    <property type="protein sequence ID" value="KAK1800243.1"/>
    <property type="molecule type" value="Genomic_DNA"/>
</dbReference>
<proteinExistence type="predicted"/>
<evidence type="ECO:0000313" key="1">
    <source>
        <dbReference type="EMBL" id="KAK1800243.1"/>
    </source>
</evidence>
<organism evidence="1 2">
    <name type="scientific">Electrophorus voltai</name>
    <dbReference type="NCBI Taxonomy" id="2609070"/>
    <lineage>
        <taxon>Eukaryota</taxon>
        <taxon>Metazoa</taxon>
        <taxon>Chordata</taxon>
        <taxon>Craniata</taxon>
        <taxon>Vertebrata</taxon>
        <taxon>Euteleostomi</taxon>
        <taxon>Actinopterygii</taxon>
        <taxon>Neopterygii</taxon>
        <taxon>Teleostei</taxon>
        <taxon>Ostariophysi</taxon>
        <taxon>Gymnotiformes</taxon>
        <taxon>Gymnotoidei</taxon>
        <taxon>Gymnotidae</taxon>
        <taxon>Electrophorus</taxon>
    </lineage>
</organism>
<accession>A0AAD8ZLG4</accession>
<dbReference type="AlphaFoldDB" id="A0AAD8ZLG4"/>
<dbReference type="Proteomes" id="UP001239994">
    <property type="component" value="Unassembled WGS sequence"/>
</dbReference>
<comment type="caution">
    <text evidence="1">The sequence shown here is derived from an EMBL/GenBank/DDBJ whole genome shotgun (WGS) entry which is preliminary data.</text>
</comment>
<gene>
    <name evidence="1" type="ORF">P4O66_000289</name>
</gene>
<sequence>MTFESQGQGTSVMFCIYKRERERPSEVKQDSENSIMEYVSTSERHTELGSPVFPDYENWHSEVDSAGSCDPYMDYSEGYAEYGERAEYSDISLWSDLGSDYGEDPPMEVEEVLHGDSLADSDVHFVISGND</sequence>
<evidence type="ECO:0000313" key="2">
    <source>
        <dbReference type="Proteomes" id="UP001239994"/>
    </source>
</evidence>
<name>A0AAD8ZLG4_9TELE</name>
<reference evidence="1" key="1">
    <citation type="submission" date="2023-03" db="EMBL/GenBank/DDBJ databases">
        <title>Electrophorus voltai genome.</title>
        <authorList>
            <person name="Bian C."/>
        </authorList>
    </citation>
    <scope>NUCLEOTIDE SEQUENCE</scope>
    <source>
        <strain evidence="1">CB-2022</strain>
        <tissue evidence="1">Muscle</tissue>
    </source>
</reference>